<accession>A0ABQ9H4M8</accession>
<dbReference type="PANTHER" id="PTHR37984">
    <property type="entry name" value="PROTEIN CBG26694"/>
    <property type="match status" value="1"/>
</dbReference>
<dbReference type="EMBL" id="JARBHB010000007">
    <property type="protein sequence ID" value="KAJ8879241.1"/>
    <property type="molecule type" value="Genomic_DNA"/>
</dbReference>
<organism evidence="1 2">
    <name type="scientific">Dryococelus australis</name>
    <dbReference type="NCBI Taxonomy" id="614101"/>
    <lineage>
        <taxon>Eukaryota</taxon>
        <taxon>Metazoa</taxon>
        <taxon>Ecdysozoa</taxon>
        <taxon>Arthropoda</taxon>
        <taxon>Hexapoda</taxon>
        <taxon>Insecta</taxon>
        <taxon>Pterygota</taxon>
        <taxon>Neoptera</taxon>
        <taxon>Polyneoptera</taxon>
        <taxon>Phasmatodea</taxon>
        <taxon>Verophasmatodea</taxon>
        <taxon>Anareolatae</taxon>
        <taxon>Phasmatidae</taxon>
        <taxon>Eurycanthinae</taxon>
        <taxon>Dryococelus</taxon>
    </lineage>
</organism>
<dbReference type="InterPro" id="IPR036397">
    <property type="entry name" value="RNaseH_sf"/>
</dbReference>
<sequence>MRAEILWKAHASYRGVEASLCKDDVERNVSSCTICQEFSAGQPHMKMQMHEVPDLPWKRVAADVLQIIFSDYWEIDALPSTDSAAIIKVMKVQFVRHGIPTILITDNVTYFTSTEFQAFSRTWKSRSICENSKEHNEEMAQHPHVRFEGISSATYVKEGKNPNAYINRGF</sequence>
<protein>
    <recommendedName>
        <fullName evidence="3">Integrase catalytic domain-containing protein</fullName>
    </recommendedName>
</protein>
<evidence type="ECO:0000313" key="1">
    <source>
        <dbReference type="EMBL" id="KAJ8879241.1"/>
    </source>
</evidence>
<proteinExistence type="predicted"/>
<dbReference type="SUPFAM" id="SSF53098">
    <property type="entry name" value="Ribonuclease H-like"/>
    <property type="match status" value="1"/>
</dbReference>
<dbReference type="PANTHER" id="PTHR37984:SF8">
    <property type="entry name" value="CCHC-TYPE DOMAIN-CONTAINING PROTEIN"/>
    <property type="match status" value="1"/>
</dbReference>
<name>A0ABQ9H4M8_9NEOP</name>
<evidence type="ECO:0000313" key="2">
    <source>
        <dbReference type="Proteomes" id="UP001159363"/>
    </source>
</evidence>
<keyword evidence="2" id="KW-1185">Reference proteome</keyword>
<comment type="caution">
    <text evidence="1">The sequence shown here is derived from an EMBL/GenBank/DDBJ whole genome shotgun (WGS) entry which is preliminary data.</text>
</comment>
<dbReference type="Gene3D" id="3.30.420.10">
    <property type="entry name" value="Ribonuclease H-like superfamily/Ribonuclease H"/>
    <property type="match status" value="1"/>
</dbReference>
<gene>
    <name evidence="1" type="ORF">PR048_019847</name>
</gene>
<dbReference type="Proteomes" id="UP001159363">
    <property type="component" value="Chromosome 6"/>
</dbReference>
<dbReference type="InterPro" id="IPR012337">
    <property type="entry name" value="RNaseH-like_sf"/>
</dbReference>
<dbReference type="InterPro" id="IPR050951">
    <property type="entry name" value="Retrovirus_Pol_polyprotein"/>
</dbReference>
<evidence type="ECO:0008006" key="3">
    <source>
        <dbReference type="Google" id="ProtNLM"/>
    </source>
</evidence>
<reference evidence="1 2" key="1">
    <citation type="submission" date="2023-02" db="EMBL/GenBank/DDBJ databases">
        <title>LHISI_Scaffold_Assembly.</title>
        <authorList>
            <person name="Stuart O.P."/>
            <person name="Cleave R."/>
            <person name="Magrath M.J.L."/>
            <person name="Mikheyev A.S."/>
        </authorList>
    </citation>
    <scope>NUCLEOTIDE SEQUENCE [LARGE SCALE GENOMIC DNA]</scope>
    <source>
        <strain evidence="1">Daus_M_001</strain>
        <tissue evidence="1">Leg muscle</tissue>
    </source>
</reference>